<dbReference type="EMBL" id="GIBP01006308">
    <property type="protein sequence ID" value="NDV35277.1"/>
    <property type="molecule type" value="Transcribed_RNA"/>
</dbReference>
<comment type="similarity">
    <text evidence="7">Belongs to the sirtuin family. Class IV subfamily.</text>
</comment>
<dbReference type="PANTHER" id="PTHR11085:SF1">
    <property type="entry name" value="NAD-DEPENDENT PROTEIN DEACETYLASE SIRTUIN-7"/>
    <property type="match status" value="1"/>
</dbReference>
<evidence type="ECO:0000256" key="1">
    <source>
        <dbReference type="ARBA" id="ARBA00001947"/>
    </source>
</evidence>
<keyword evidence="2" id="KW-0597">Phosphoprotein</keyword>
<feature type="binding site" evidence="10">
    <location>
        <position position="104"/>
    </location>
    <ligand>
        <name>Zn(2+)</name>
        <dbReference type="ChEBI" id="CHEBI:29105"/>
    </ligand>
</feature>
<evidence type="ECO:0000256" key="7">
    <source>
        <dbReference type="ARBA" id="ARBA00038170"/>
    </source>
</evidence>
<accession>A0A6B2LEL2</accession>
<dbReference type="InterPro" id="IPR050134">
    <property type="entry name" value="NAD-dep_sirtuin_deacylases"/>
</dbReference>
<evidence type="ECO:0000256" key="10">
    <source>
        <dbReference type="PROSITE-ProRule" id="PRU00236"/>
    </source>
</evidence>
<feature type="domain" description="Deacetylase sirtuin-type" evidence="11">
    <location>
        <begin position="1"/>
        <end position="195"/>
    </location>
</feature>
<evidence type="ECO:0000256" key="8">
    <source>
        <dbReference type="ARBA" id="ARBA00041832"/>
    </source>
</evidence>
<dbReference type="GO" id="GO:0070403">
    <property type="term" value="F:NAD+ binding"/>
    <property type="evidence" value="ECO:0007669"/>
    <property type="project" value="InterPro"/>
</dbReference>
<dbReference type="InterPro" id="IPR029035">
    <property type="entry name" value="DHS-like_NAD/FAD-binding_dom"/>
</dbReference>
<dbReference type="Gene3D" id="2.20.28.200">
    <property type="match status" value="1"/>
</dbReference>
<keyword evidence="4 10" id="KW-0479">Metal-binding</keyword>
<evidence type="ECO:0000256" key="4">
    <source>
        <dbReference type="ARBA" id="ARBA00022723"/>
    </source>
</evidence>
<reference evidence="12" key="1">
    <citation type="journal article" date="2020" name="J. Eukaryot. Microbiol.">
        <title>De novo Sequencing, Assembly and Annotation of the Transcriptome for the Free-Living Testate Amoeba Arcella intermedia.</title>
        <authorList>
            <person name="Ribeiro G.M."/>
            <person name="Porfirio-Sousa A.L."/>
            <person name="Maurer-Alcala X.X."/>
            <person name="Katz L.A."/>
            <person name="Lahr D.J.G."/>
        </authorList>
    </citation>
    <scope>NUCLEOTIDE SEQUENCE</scope>
</reference>
<dbReference type="Pfam" id="PF02146">
    <property type="entry name" value="SIR2"/>
    <property type="match status" value="1"/>
</dbReference>
<feature type="active site" description="Proton acceptor" evidence="10">
    <location>
        <position position="60"/>
    </location>
</feature>
<name>A0A6B2LEL2_9EUKA</name>
<dbReference type="InterPro" id="IPR003000">
    <property type="entry name" value="Sirtuin"/>
</dbReference>
<keyword evidence="6" id="KW-0520">NAD</keyword>
<organism evidence="12">
    <name type="scientific">Arcella intermedia</name>
    <dbReference type="NCBI Taxonomy" id="1963864"/>
    <lineage>
        <taxon>Eukaryota</taxon>
        <taxon>Amoebozoa</taxon>
        <taxon>Tubulinea</taxon>
        <taxon>Elardia</taxon>
        <taxon>Arcellinida</taxon>
        <taxon>Sphaerothecina</taxon>
        <taxon>Arcellidae</taxon>
        <taxon>Arcella</taxon>
    </lineage>
</organism>
<evidence type="ECO:0000256" key="5">
    <source>
        <dbReference type="ARBA" id="ARBA00022833"/>
    </source>
</evidence>
<dbReference type="PROSITE" id="PS50305">
    <property type="entry name" value="SIRTUIN"/>
    <property type="match status" value="1"/>
</dbReference>
<feature type="binding site" evidence="10">
    <location>
        <position position="68"/>
    </location>
    <ligand>
        <name>Zn(2+)</name>
        <dbReference type="ChEBI" id="CHEBI:29105"/>
    </ligand>
</feature>
<dbReference type="GO" id="GO:0017136">
    <property type="term" value="F:histone deacetylase activity, NAD-dependent"/>
    <property type="evidence" value="ECO:0007669"/>
    <property type="project" value="TreeGrafter"/>
</dbReference>
<sequence length="215" mass="23777">MAKGEKAKKGASIADVVPTPAHMALSQLCQVGMMKHVVSTNLDGLHVRSGVPIDMLSELHGNAFKRNCLNCLKYYFMTPEMQKSKDSKMKELRETFKKNSCPDCKSPLHGTGVGFGSNLPQDEWNKAKNASEGCDLALVLGTSMRVAPACNLPEKSYKNKGHLVICNLQKTPYDKYASLVIHAQTDLVMQLLFKELNLDIPQMTPILLPPLKYTL</sequence>
<evidence type="ECO:0000259" key="11">
    <source>
        <dbReference type="PROSITE" id="PS50305"/>
    </source>
</evidence>
<dbReference type="GO" id="GO:0046872">
    <property type="term" value="F:metal ion binding"/>
    <property type="evidence" value="ECO:0007669"/>
    <property type="project" value="UniProtKB-KW"/>
</dbReference>
<comment type="cofactor">
    <cofactor evidence="1">
        <name>Zn(2+)</name>
        <dbReference type="ChEBI" id="CHEBI:29105"/>
    </cofactor>
</comment>
<evidence type="ECO:0000313" key="12">
    <source>
        <dbReference type="EMBL" id="NDV35277.1"/>
    </source>
</evidence>
<proteinExistence type="inferred from homology"/>
<dbReference type="SUPFAM" id="SSF52467">
    <property type="entry name" value="DHS-like NAD/FAD-binding domain"/>
    <property type="match status" value="1"/>
</dbReference>
<keyword evidence="3" id="KW-0808">Transferase</keyword>
<dbReference type="GO" id="GO:0005634">
    <property type="term" value="C:nucleus"/>
    <property type="evidence" value="ECO:0007669"/>
    <property type="project" value="TreeGrafter"/>
</dbReference>
<dbReference type="AlphaFoldDB" id="A0A6B2LEL2"/>
<evidence type="ECO:0000256" key="3">
    <source>
        <dbReference type="ARBA" id="ARBA00022679"/>
    </source>
</evidence>
<evidence type="ECO:0000256" key="2">
    <source>
        <dbReference type="ARBA" id="ARBA00022553"/>
    </source>
</evidence>
<protein>
    <recommendedName>
        <fullName evidence="9">Regulatory protein SIR2 homolog 7</fullName>
    </recommendedName>
    <alternativeName>
        <fullName evidence="8">SIR2-like protein 7</fullName>
    </alternativeName>
</protein>
<keyword evidence="5 10" id="KW-0862">Zinc</keyword>
<feature type="binding site" evidence="10">
    <location>
        <position position="101"/>
    </location>
    <ligand>
        <name>Zn(2+)</name>
        <dbReference type="ChEBI" id="CHEBI:29105"/>
    </ligand>
</feature>
<evidence type="ECO:0000256" key="9">
    <source>
        <dbReference type="ARBA" id="ARBA00043038"/>
    </source>
</evidence>
<dbReference type="InterPro" id="IPR026590">
    <property type="entry name" value="Ssirtuin_cat_dom"/>
</dbReference>
<dbReference type="Gene3D" id="3.40.50.1220">
    <property type="entry name" value="TPP-binding domain"/>
    <property type="match status" value="1"/>
</dbReference>
<evidence type="ECO:0000256" key="6">
    <source>
        <dbReference type="ARBA" id="ARBA00023027"/>
    </source>
</evidence>
<dbReference type="PANTHER" id="PTHR11085">
    <property type="entry name" value="NAD-DEPENDENT PROTEIN DEACYLASE SIRTUIN-5, MITOCHONDRIAL-RELATED"/>
    <property type="match status" value="1"/>
</dbReference>
<feature type="binding site" evidence="10">
    <location>
        <position position="71"/>
    </location>
    <ligand>
        <name>Zn(2+)</name>
        <dbReference type="ChEBI" id="CHEBI:29105"/>
    </ligand>
</feature>